<dbReference type="Gene3D" id="3.10.129.10">
    <property type="entry name" value="Hotdog Thioesterase"/>
    <property type="match status" value="1"/>
</dbReference>
<feature type="domain" description="MaoC-like" evidence="1">
    <location>
        <begin position="19"/>
        <end position="113"/>
    </location>
</feature>
<dbReference type="SUPFAM" id="SSF54637">
    <property type="entry name" value="Thioesterase/thiol ester dehydrase-isomerase"/>
    <property type="match status" value="1"/>
</dbReference>
<keyword evidence="3" id="KW-1185">Reference proteome</keyword>
<reference evidence="3" key="1">
    <citation type="journal article" date="2019" name="Int. J. Syst. Evol. Microbiol.">
        <title>The Global Catalogue of Microorganisms (GCM) 10K type strain sequencing project: providing services to taxonomists for standard genome sequencing and annotation.</title>
        <authorList>
            <consortium name="The Broad Institute Genomics Platform"/>
            <consortium name="The Broad Institute Genome Sequencing Center for Infectious Disease"/>
            <person name="Wu L."/>
            <person name="Ma J."/>
        </authorList>
    </citation>
    <scope>NUCLEOTIDE SEQUENCE [LARGE SCALE GENOMIC DNA]</scope>
    <source>
        <strain evidence="3">KCTC 13193</strain>
    </source>
</reference>
<sequence length="145" mass="16685">MIDKFYEELSTGERWVSGGRTITETDLVMFSAFSGDWFPIHSNIEYARETPYKKRIAHGMLVLSVSTGLMRFDASKVAVFYGMDRIRFVNPTFIGDTVYVEATVREMADHSEHQGLAILEITVENQHRKDVMIGSMKLMVNKRRK</sequence>
<organism evidence="2 3">
    <name type="scientific">Virgibacillus sediminis</name>
    <dbReference type="NCBI Taxonomy" id="202260"/>
    <lineage>
        <taxon>Bacteria</taxon>
        <taxon>Bacillati</taxon>
        <taxon>Bacillota</taxon>
        <taxon>Bacilli</taxon>
        <taxon>Bacillales</taxon>
        <taxon>Bacillaceae</taxon>
        <taxon>Virgibacillus</taxon>
    </lineage>
</organism>
<dbReference type="EMBL" id="JBHRRZ010000038">
    <property type="protein sequence ID" value="MFC2949694.1"/>
    <property type="molecule type" value="Genomic_DNA"/>
</dbReference>
<dbReference type="PANTHER" id="PTHR43664:SF1">
    <property type="entry name" value="BETA-METHYLMALYL-COA DEHYDRATASE"/>
    <property type="match status" value="1"/>
</dbReference>
<name>A0ABV7AA13_9BACI</name>
<evidence type="ECO:0000313" key="3">
    <source>
        <dbReference type="Proteomes" id="UP001595387"/>
    </source>
</evidence>
<gene>
    <name evidence="2" type="ORF">ACFODW_15335</name>
</gene>
<protein>
    <submittedName>
        <fullName evidence="2">MaoC/PaaZ C-terminal domain-containing protein</fullName>
    </submittedName>
</protein>
<accession>A0ABV7AA13</accession>
<comment type="caution">
    <text evidence="2">The sequence shown here is derived from an EMBL/GenBank/DDBJ whole genome shotgun (WGS) entry which is preliminary data.</text>
</comment>
<dbReference type="InterPro" id="IPR002539">
    <property type="entry name" value="MaoC-like_dom"/>
</dbReference>
<proteinExistence type="predicted"/>
<dbReference type="RefSeq" id="WP_390307665.1">
    <property type="nucleotide sequence ID" value="NZ_JBHRRZ010000038.1"/>
</dbReference>
<dbReference type="PANTHER" id="PTHR43664">
    <property type="entry name" value="MONOAMINE OXIDASE-RELATED"/>
    <property type="match status" value="1"/>
</dbReference>
<dbReference type="InterPro" id="IPR029069">
    <property type="entry name" value="HotDog_dom_sf"/>
</dbReference>
<dbReference type="Pfam" id="PF01575">
    <property type="entry name" value="MaoC_dehydratas"/>
    <property type="match status" value="1"/>
</dbReference>
<evidence type="ECO:0000313" key="2">
    <source>
        <dbReference type="EMBL" id="MFC2949694.1"/>
    </source>
</evidence>
<dbReference type="Proteomes" id="UP001595387">
    <property type="component" value="Unassembled WGS sequence"/>
</dbReference>
<dbReference type="InterPro" id="IPR052342">
    <property type="entry name" value="MCH/BMMD"/>
</dbReference>
<evidence type="ECO:0000259" key="1">
    <source>
        <dbReference type="Pfam" id="PF01575"/>
    </source>
</evidence>